<keyword evidence="3" id="KW-1185">Reference proteome</keyword>
<evidence type="ECO:0000313" key="3">
    <source>
        <dbReference type="Proteomes" id="UP000216998"/>
    </source>
</evidence>
<feature type="transmembrane region" description="Helical" evidence="1">
    <location>
        <begin position="37"/>
        <end position="56"/>
    </location>
</feature>
<comment type="caution">
    <text evidence="2">The sequence shown here is derived from an EMBL/GenBank/DDBJ whole genome shotgun (WGS) entry which is preliminary data.</text>
</comment>
<dbReference type="Proteomes" id="UP000216998">
    <property type="component" value="Unassembled WGS sequence"/>
</dbReference>
<name>A0A255YV67_9PROT</name>
<dbReference type="OrthoDB" id="7361447at2"/>
<keyword evidence="1" id="KW-0472">Membrane</keyword>
<keyword evidence="1" id="KW-0812">Transmembrane</keyword>
<dbReference type="EMBL" id="NOXU01000031">
    <property type="protein sequence ID" value="OYQ32320.1"/>
    <property type="molecule type" value="Genomic_DNA"/>
</dbReference>
<evidence type="ECO:0008006" key="4">
    <source>
        <dbReference type="Google" id="ProtNLM"/>
    </source>
</evidence>
<protein>
    <recommendedName>
        <fullName evidence="4">RiboL-PSP-HEPN domain-containing protein</fullName>
    </recommendedName>
</protein>
<proteinExistence type="predicted"/>
<dbReference type="RefSeq" id="WP_133065548.1">
    <property type="nucleotide sequence ID" value="NZ_NOXU01000031.1"/>
</dbReference>
<evidence type="ECO:0000313" key="2">
    <source>
        <dbReference type="EMBL" id="OYQ32320.1"/>
    </source>
</evidence>
<reference evidence="2 3" key="1">
    <citation type="submission" date="2017-07" db="EMBL/GenBank/DDBJ databases">
        <title>Niveispirillum cyanobacteriorum sp. nov., isolated from cyanobacterial aggregates in a eutrophic lake.</title>
        <authorList>
            <person name="Cai H."/>
        </authorList>
    </citation>
    <scope>NUCLEOTIDE SEQUENCE [LARGE SCALE GENOMIC DNA]</scope>
    <source>
        <strain evidence="3">TH1-14</strain>
    </source>
</reference>
<accession>A0A255YV67</accession>
<gene>
    <name evidence="2" type="ORF">CHU95_16070</name>
</gene>
<organism evidence="2 3">
    <name type="scientific">Niveispirillum lacus</name>
    <dbReference type="NCBI Taxonomy" id="1981099"/>
    <lineage>
        <taxon>Bacteria</taxon>
        <taxon>Pseudomonadati</taxon>
        <taxon>Pseudomonadota</taxon>
        <taxon>Alphaproteobacteria</taxon>
        <taxon>Rhodospirillales</taxon>
        <taxon>Azospirillaceae</taxon>
        <taxon>Niveispirillum</taxon>
    </lineage>
</organism>
<evidence type="ECO:0000256" key="1">
    <source>
        <dbReference type="SAM" id="Phobius"/>
    </source>
</evidence>
<keyword evidence="1" id="KW-1133">Transmembrane helix</keyword>
<dbReference type="AlphaFoldDB" id="A0A255YV67"/>
<sequence>MSPFKDIIDAHEVADDATRKKMGTVAMAGHDDHFVELYHLSIIAANAYFFMLFARFEHRVTELAMIRVEAGRQATIASDRRVWAVLDVKKMDFLRRLALLTDKGSSDYATVKELYEDRNAIAHGSLVETKPNVKVVATILSGVLSRLEGTP</sequence>